<dbReference type="EMBL" id="BTSX01000001">
    <property type="protein sequence ID" value="GMS78780.1"/>
    <property type="molecule type" value="Genomic_DNA"/>
</dbReference>
<sequence length="100" mass="12095">FDEFMYFFNLYKNYKKDKNLDDSLVFYSTHGNKTNRRMKKSNRKRIAECVRATSRLVDWHYDVDDNSEEFAAKTNVYTHIQDRLFAMELLNEKNVGLHMI</sequence>
<evidence type="ECO:0000313" key="2">
    <source>
        <dbReference type="Proteomes" id="UP001432027"/>
    </source>
</evidence>
<dbReference type="AlphaFoldDB" id="A0AAV5SF42"/>
<feature type="non-terminal residue" evidence="1">
    <location>
        <position position="100"/>
    </location>
</feature>
<name>A0AAV5SF42_9BILA</name>
<gene>
    <name evidence="1" type="ORF">PENTCL1PPCAC_955</name>
</gene>
<accession>A0AAV5SF42</accession>
<reference evidence="1" key="1">
    <citation type="submission" date="2023-10" db="EMBL/GenBank/DDBJ databases">
        <title>Genome assembly of Pristionchus species.</title>
        <authorList>
            <person name="Yoshida K."/>
            <person name="Sommer R.J."/>
        </authorList>
    </citation>
    <scope>NUCLEOTIDE SEQUENCE</scope>
    <source>
        <strain evidence="1">RS0144</strain>
    </source>
</reference>
<dbReference type="Proteomes" id="UP001432027">
    <property type="component" value="Unassembled WGS sequence"/>
</dbReference>
<proteinExistence type="predicted"/>
<feature type="non-terminal residue" evidence="1">
    <location>
        <position position="1"/>
    </location>
</feature>
<comment type="caution">
    <text evidence="1">The sequence shown here is derived from an EMBL/GenBank/DDBJ whole genome shotgun (WGS) entry which is preliminary data.</text>
</comment>
<evidence type="ECO:0000313" key="1">
    <source>
        <dbReference type="EMBL" id="GMS78780.1"/>
    </source>
</evidence>
<organism evidence="1 2">
    <name type="scientific">Pristionchus entomophagus</name>
    <dbReference type="NCBI Taxonomy" id="358040"/>
    <lineage>
        <taxon>Eukaryota</taxon>
        <taxon>Metazoa</taxon>
        <taxon>Ecdysozoa</taxon>
        <taxon>Nematoda</taxon>
        <taxon>Chromadorea</taxon>
        <taxon>Rhabditida</taxon>
        <taxon>Rhabditina</taxon>
        <taxon>Diplogasteromorpha</taxon>
        <taxon>Diplogasteroidea</taxon>
        <taxon>Neodiplogasteridae</taxon>
        <taxon>Pristionchus</taxon>
    </lineage>
</organism>
<keyword evidence="2" id="KW-1185">Reference proteome</keyword>
<protein>
    <submittedName>
        <fullName evidence="1">Uncharacterized protein</fullName>
    </submittedName>
</protein>